<keyword evidence="2 5" id="KW-0012">Acyltransferase</keyword>
<dbReference type="Pfam" id="PF01553">
    <property type="entry name" value="Acyltransferase"/>
    <property type="match status" value="1"/>
</dbReference>
<feature type="compositionally biased region" description="Basic and acidic residues" evidence="3">
    <location>
        <begin position="245"/>
        <end position="256"/>
    </location>
</feature>
<organism evidence="5 6">
    <name type="scientific">Galactobacter valiniphilus</name>
    <dbReference type="NCBI Taxonomy" id="2676122"/>
    <lineage>
        <taxon>Bacteria</taxon>
        <taxon>Bacillati</taxon>
        <taxon>Actinomycetota</taxon>
        <taxon>Actinomycetes</taxon>
        <taxon>Micrococcales</taxon>
        <taxon>Micrococcaceae</taxon>
        <taxon>Galactobacter</taxon>
    </lineage>
</organism>
<dbReference type="Proteomes" id="UP000265419">
    <property type="component" value="Unassembled WGS sequence"/>
</dbReference>
<evidence type="ECO:0000313" key="5">
    <source>
        <dbReference type="EMBL" id="RII41750.1"/>
    </source>
</evidence>
<dbReference type="PANTHER" id="PTHR10434:SF55">
    <property type="entry name" value="POSSIBLE ACYLTRANSFERASE"/>
    <property type="match status" value="1"/>
</dbReference>
<evidence type="ECO:0000256" key="1">
    <source>
        <dbReference type="ARBA" id="ARBA00022679"/>
    </source>
</evidence>
<dbReference type="InterPro" id="IPR002123">
    <property type="entry name" value="Plipid/glycerol_acylTrfase"/>
</dbReference>
<dbReference type="CDD" id="cd07989">
    <property type="entry name" value="LPLAT_AGPAT-like"/>
    <property type="match status" value="1"/>
</dbReference>
<sequence length="267" mass="28519">MRRTPAEPLGTRAAFGFAGALVRPIMNAIMSRRWVGLKQIPGGSVVVSNHMSEIDPLVVAHAIYSNGHYPRFLAKASLFKIPVVGKVLTGTGQVPVDRGGAGAGASLEAGRKLLDRGGIIVVYPEGTLTRDPDLWPMKGHTGAARLALKTGAPVIPVVHWGDQELLPRYGKSLKLFPRKRATVKAGVPVDLDDLRGKPLTKGLLAETTERIMRAVTDEVQSLRGGTPPAELWDPAAHGQASTGRNIEENTAPREESPTGETRPGTEE</sequence>
<keyword evidence="1 5" id="KW-0808">Transferase</keyword>
<evidence type="ECO:0000256" key="3">
    <source>
        <dbReference type="SAM" id="MobiDB-lite"/>
    </source>
</evidence>
<dbReference type="SUPFAM" id="SSF69593">
    <property type="entry name" value="Glycerol-3-phosphate (1)-acyltransferase"/>
    <property type="match status" value="1"/>
</dbReference>
<dbReference type="EMBL" id="QQXK01000021">
    <property type="protein sequence ID" value="RII41750.1"/>
    <property type="molecule type" value="Genomic_DNA"/>
</dbReference>
<evidence type="ECO:0000256" key="2">
    <source>
        <dbReference type="ARBA" id="ARBA00023315"/>
    </source>
</evidence>
<dbReference type="GO" id="GO:0006654">
    <property type="term" value="P:phosphatidic acid biosynthetic process"/>
    <property type="evidence" value="ECO:0007669"/>
    <property type="project" value="TreeGrafter"/>
</dbReference>
<proteinExistence type="predicted"/>
<reference evidence="5 6" key="1">
    <citation type="submission" date="2018-07" db="EMBL/GenBank/DDBJ databases">
        <title>Arthrobacter sp. nov., isolated from raw cow's milk with high bacterial count.</title>
        <authorList>
            <person name="Hahne J."/>
            <person name="Isele D."/>
            <person name="Lipski A."/>
        </authorList>
    </citation>
    <scope>NUCLEOTIDE SEQUENCE [LARGE SCALE GENOMIC DNA]</scope>
    <source>
        <strain evidence="5 6">JZ R-35</strain>
    </source>
</reference>
<keyword evidence="6" id="KW-1185">Reference proteome</keyword>
<dbReference type="SMART" id="SM00563">
    <property type="entry name" value="PlsC"/>
    <property type="match status" value="1"/>
</dbReference>
<comment type="caution">
    <text evidence="5">The sequence shown here is derived from an EMBL/GenBank/DDBJ whole genome shotgun (WGS) entry which is preliminary data.</text>
</comment>
<feature type="domain" description="Phospholipid/glycerol acyltransferase" evidence="4">
    <location>
        <begin position="44"/>
        <end position="162"/>
    </location>
</feature>
<evidence type="ECO:0000313" key="6">
    <source>
        <dbReference type="Proteomes" id="UP000265419"/>
    </source>
</evidence>
<protein>
    <submittedName>
        <fullName evidence="5">1-acyl-sn-glycerol-3-phosphate acyltransferase</fullName>
    </submittedName>
</protein>
<gene>
    <name evidence="5" type="ORF">DWB68_10725</name>
</gene>
<dbReference type="GO" id="GO:0003841">
    <property type="term" value="F:1-acylglycerol-3-phosphate O-acyltransferase activity"/>
    <property type="evidence" value="ECO:0007669"/>
    <property type="project" value="TreeGrafter"/>
</dbReference>
<dbReference type="RefSeq" id="WP_119425130.1">
    <property type="nucleotide sequence ID" value="NZ_QQXK01000021.1"/>
</dbReference>
<dbReference type="AlphaFoldDB" id="A0A399J9K0"/>
<dbReference type="PANTHER" id="PTHR10434">
    <property type="entry name" value="1-ACYL-SN-GLYCEROL-3-PHOSPHATE ACYLTRANSFERASE"/>
    <property type="match status" value="1"/>
</dbReference>
<evidence type="ECO:0000259" key="4">
    <source>
        <dbReference type="SMART" id="SM00563"/>
    </source>
</evidence>
<feature type="region of interest" description="Disordered" evidence="3">
    <location>
        <begin position="220"/>
        <end position="267"/>
    </location>
</feature>
<dbReference type="GO" id="GO:0005886">
    <property type="term" value="C:plasma membrane"/>
    <property type="evidence" value="ECO:0007669"/>
    <property type="project" value="TreeGrafter"/>
</dbReference>
<name>A0A399J9K0_9MICC</name>
<accession>A0A399J9K0</accession>